<reference evidence="1 2" key="1">
    <citation type="journal article" date="2014" name="Agronomy (Basel)">
        <title>A Draft Genome Sequence for Ensete ventricosum, the Drought-Tolerant Tree Against Hunger.</title>
        <authorList>
            <person name="Harrison J."/>
            <person name="Moore K.A."/>
            <person name="Paszkiewicz K."/>
            <person name="Jones T."/>
            <person name="Grant M."/>
            <person name="Ambacheew D."/>
            <person name="Muzemil S."/>
            <person name="Studholme D.J."/>
        </authorList>
    </citation>
    <scope>NUCLEOTIDE SEQUENCE [LARGE SCALE GENOMIC DNA]</scope>
</reference>
<evidence type="ECO:0000313" key="2">
    <source>
        <dbReference type="Proteomes" id="UP000287651"/>
    </source>
</evidence>
<name>A0A427B021_ENSVE</name>
<accession>A0A427B021</accession>
<evidence type="ECO:0000313" key="1">
    <source>
        <dbReference type="EMBL" id="RRT81868.1"/>
    </source>
</evidence>
<sequence>MRPARFVQHQQNPLITSSIPLKHYGIKSAVPVRPCRPLPPPTCFGILTYAFSFEVAYFSNGFIPLPSYTPFGRKKSQEIFERGFVCIRGREEELLEFWKEALLVGNARRPWQQIASRLCYVFSSSHRDWGKDAMNGFGAASQLTSGD</sequence>
<dbReference type="Proteomes" id="UP000287651">
    <property type="component" value="Unassembled WGS sequence"/>
</dbReference>
<protein>
    <submittedName>
        <fullName evidence="1">Uncharacterized protein</fullName>
    </submittedName>
</protein>
<proteinExistence type="predicted"/>
<organism evidence="1 2">
    <name type="scientific">Ensete ventricosum</name>
    <name type="common">Abyssinian banana</name>
    <name type="synonym">Musa ensete</name>
    <dbReference type="NCBI Taxonomy" id="4639"/>
    <lineage>
        <taxon>Eukaryota</taxon>
        <taxon>Viridiplantae</taxon>
        <taxon>Streptophyta</taxon>
        <taxon>Embryophyta</taxon>
        <taxon>Tracheophyta</taxon>
        <taxon>Spermatophyta</taxon>
        <taxon>Magnoliopsida</taxon>
        <taxon>Liliopsida</taxon>
        <taxon>Zingiberales</taxon>
        <taxon>Musaceae</taxon>
        <taxon>Ensete</taxon>
    </lineage>
</organism>
<dbReference type="AlphaFoldDB" id="A0A427B021"/>
<comment type="caution">
    <text evidence="1">The sequence shown here is derived from an EMBL/GenBank/DDBJ whole genome shotgun (WGS) entry which is preliminary data.</text>
</comment>
<gene>
    <name evidence="1" type="ORF">B296_00021131</name>
</gene>
<dbReference type="EMBL" id="AMZH03000807">
    <property type="protein sequence ID" value="RRT81868.1"/>
    <property type="molecule type" value="Genomic_DNA"/>
</dbReference>